<dbReference type="OrthoDB" id="4188219at2759"/>
<feature type="domain" description="C2H2-type" evidence="1">
    <location>
        <begin position="556"/>
        <end position="581"/>
    </location>
</feature>
<feature type="domain" description="C2H2-type" evidence="1">
    <location>
        <begin position="512"/>
        <end position="546"/>
    </location>
</feature>
<accession>A0A1J9QBL6</accession>
<dbReference type="Pfam" id="PF11917">
    <property type="entry name" value="DUF3435"/>
    <property type="match status" value="2"/>
</dbReference>
<evidence type="ECO:0000259" key="1">
    <source>
        <dbReference type="SMART" id="SM00355"/>
    </source>
</evidence>
<dbReference type="PANTHER" id="PTHR37535">
    <property type="entry name" value="FLUG DOMAIN PROTEIN"/>
    <property type="match status" value="1"/>
</dbReference>
<dbReference type="InterPro" id="IPR013087">
    <property type="entry name" value="Znf_C2H2_type"/>
</dbReference>
<dbReference type="SMART" id="SM00355">
    <property type="entry name" value="ZnF_C2H2"/>
    <property type="match status" value="2"/>
</dbReference>
<dbReference type="AlphaFoldDB" id="A0A1J9QBL6"/>
<dbReference type="Proteomes" id="UP000242791">
    <property type="component" value="Unassembled WGS sequence"/>
</dbReference>
<sequence>MMNISHKPQVEKCKGHYMKIVHGPPRDVKPDLDKNSLRKSLTHPPIPRYWMENLTMNVIEAFLCWYLDEHNVESLSGFLVLVRFWRIYYCYEMNKDFPYNIKRKTKELSHSHLLLYLLHPAAALSVVFFPTQRQRSQHGTIRKMMTATAARPGTLLESSGYCRTNDALFWGDIELFMVTDPEYLSSGSSYEGHTSTQQSPIFTYTERNDNLAFCVIRDIIEFAFMDQSFSTSMRNPVFRPGVRDAHGNWTTHPTRALTAVQFGEDEKNLCIDAGLEDPGSAYKYRKGAAARLDGNTTEHRRNHIMRHSGSHIFREYVNQRVDMDTYLTRDPSAPKRLSDDQKKMVGKDMKLVELKQGHGCLRNDLIAQYGQLKKARDTVEGRQYRRLGLQIRSRRKKLQKEVFNKAYRDFFGNVGNDIIEKNYHGQDTSFVPNTSLVLPERKELAELDFQNRDASTVSDSQLLEDRIRSLELHLALHHLHIPKHLASKIVPTELARDKPFPANFPTQSPTGLQCPDCLGSLDYHPAARQYTFSSKYALKDHIDDVHLAKRDFSKQVECHYPECRMPLVSKIQFYNHIVTVHGILLPGA</sequence>
<dbReference type="VEuPathDB" id="FungiDB:ACJ73_02382"/>
<evidence type="ECO:0000313" key="3">
    <source>
        <dbReference type="Proteomes" id="UP000242791"/>
    </source>
</evidence>
<gene>
    <name evidence="2" type="ORF">ACJ73_02382</name>
</gene>
<keyword evidence="3" id="KW-1185">Reference proteome</keyword>
<name>A0A1J9QBL6_9EURO</name>
<dbReference type="STRING" id="1658174.A0A1J9QBL6"/>
<dbReference type="EMBL" id="LGTZ01000252">
    <property type="protein sequence ID" value="OJD26246.1"/>
    <property type="molecule type" value="Genomic_DNA"/>
</dbReference>
<evidence type="ECO:0000313" key="2">
    <source>
        <dbReference type="EMBL" id="OJD26246.1"/>
    </source>
</evidence>
<proteinExistence type="predicted"/>
<comment type="caution">
    <text evidence="2">The sequence shown here is derived from an EMBL/GenBank/DDBJ whole genome shotgun (WGS) entry which is preliminary data.</text>
</comment>
<reference evidence="2 3" key="1">
    <citation type="submission" date="2015-08" db="EMBL/GenBank/DDBJ databases">
        <title>Emmonsia species relationships and genome sequence.</title>
        <authorList>
            <person name="Cuomo C.A."/>
            <person name="Schwartz I.S."/>
            <person name="Kenyon C."/>
            <person name="De Hoog G.S."/>
            <person name="Govender N.P."/>
            <person name="Botha A."/>
            <person name="Moreno L."/>
            <person name="De Vries M."/>
            <person name="Munoz J.F."/>
            <person name="Stielow J.B."/>
        </authorList>
    </citation>
    <scope>NUCLEOTIDE SEQUENCE [LARGE SCALE GENOMIC DNA]</scope>
    <source>
        <strain evidence="2 3">EI222</strain>
    </source>
</reference>
<organism evidence="2 3">
    <name type="scientific">Blastomyces percursus</name>
    <dbReference type="NCBI Taxonomy" id="1658174"/>
    <lineage>
        <taxon>Eukaryota</taxon>
        <taxon>Fungi</taxon>
        <taxon>Dikarya</taxon>
        <taxon>Ascomycota</taxon>
        <taxon>Pezizomycotina</taxon>
        <taxon>Eurotiomycetes</taxon>
        <taxon>Eurotiomycetidae</taxon>
        <taxon>Onygenales</taxon>
        <taxon>Ajellomycetaceae</taxon>
        <taxon>Blastomyces</taxon>
    </lineage>
</organism>
<protein>
    <recommendedName>
        <fullName evidence="1">C2H2-type domain-containing protein</fullName>
    </recommendedName>
</protein>
<dbReference type="PANTHER" id="PTHR37535:SF4">
    <property type="entry name" value="FLUG DOMAIN-CONTAINING PROTEIN"/>
    <property type="match status" value="1"/>
</dbReference>
<dbReference type="InterPro" id="IPR021842">
    <property type="entry name" value="DUF3435"/>
</dbReference>